<accession>A0AAD3SEN7</accession>
<proteinExistence type="predicted"/>
<comment type="caution">
    <text evidence="1">The sequence shown here is derived from an EMBL/GenBank/DDBJ whole genome shotgun (WGS) entry which is preliminary data.</text>
</comment>
<dbReference type="Proteomes" id="UP001279734">
    <property type="component" value="Unassembled WGS sequence"/>
</dbReference>
<dbReference type="AlphaFoldDB" id="A0AAD3SEN7"/>
<evidence type="ECO:0000313" key="1">
    <source>
        <dbReference type="EMBL" id="GMH09302.1"/>
    </source>
</evidence>
<evidence type="ECO:0000313" key="2">
    <source>
        <dbReference type="Proteomes" id="UP001279734"/>
    </source>
</evidence>
<keyword evidence="2" id="KW-1185">Reference proteome</keyword>
<dbReference type="EMBL" id="BSYO01000009">
    <property type="protein sequence ID" value="GMH09302.1"/>
    <property type="molecule type" value="Genomic_DNA"/>
</dbReference>
<organism evidence="1 2">
    <name type="scientific">Nepenthes gracilis</name>
    <name type="common">Slender pitcher plant</name>
    <dbReference type="NCBI Taxonomy" id="150966"/>
    <lineage>
        <taxon>Eukaryota</taxon>
        <taxon>Viridiplantae</taxon>
        <taxon>Streptophyta</taxon>
        <taxon>Embryophyta</taxon>
        <taxon>Tracheophyta</taxon>
        <taxon>Spermatophyta</taxon>
        <taxon>Magnoliopsida</taxon>
        <taxon>eudicotyledons</taxon>
        <taxon>Gunneridae</taxon>
        <taxon>Pentapetalae</taxon>
        <taxon>Caryophyllales</taxon>
        <taxon>Nepenthaceae</taxon>
        <taxon>Nepenthes</taxon>
    </lineage>
</organism>
<feature type="non-terminal residue" evidence="1">
    <location>
        <position position="115"/>
    </location>
</feature>
<reference evidence="1" key="1">
    <citation type="submission" date="2023-05" db="EMBL/GenBank/DDBJ databases">
        <title>Nepenthes gracilis genome sequencing.</title>
        <authorList>
            <person name="Fukushima K."/>
        </authorList>
    </citation>
    <scope>NUCLEOTIDE SEQUENCE</scope>
    <source>
        <strain evidence="1">SING2019-196</strain>
    </source>
</reference>
<sequence length="115" mass="13306">SIWSGIVTKRRKLSYSIYLDFIVSALFHDHQYTVEICRLLFEVATCNSLIALWMQMKPNAQKNVQIFMISGPFFCSQPSIDYPATEIKGYRSMMRSDVNRFYDPEAGPMHDSSSH</sequence>
<name>A0AAD3SEN7_NEPGR</name>
<gene>
    <name evidence="1" type="ORF">Nepgr_011143</name>
</gene>
<protein>
    <submittedName>
        <fullName evidence="1">Uncharacterized protein</fullName>
    </submittedName>
</protein>